<feature type="transmembrane region" description="Helical" evidence="6">
    <location>
        <begin position="138"/>
        <end position="158"/>
    </location>
</feature>
<evidence type="ECO:0000259" key="7">
    <source>
        <dbReference type="Pfam" id="PF01292"/>
    </source>
</evidence>
<keyword evidence="5 6" id="KW-0472">Membrane</keyword>
<evidence type="ECO:0000313" key="8">
    <source>
        <dbReference type="EMBL" id="MBD3586469.1"/>
    </source>
</evidence>
<evidence type="ECO:0000256" key="2">
    <source>
        <dbReference type="ARBA" id="ARBA00022475"/>
    </source>
</evidence>
<accession>A0ABR8LJU1</accession>
<gene>
    <name evidence="8" type="ORF">HHX48_12040</name>
</gene>
<feature type="domain" description="Cytochrome b561 bacterial/Ni-hydrogenase" evidence="7">
    <location>
        <begin position="8"/>
        <end position="170"/>
    </location>
</feature>
<evidence type="ECO:0000256" key="1">
    <source>
        <dbReference type="ARBA" id="ARBA00004651"/>
    </source>
</evidence>
<keyword evidence="4 6" id="KW-1133">Transmembrane helix</keyword>
<dbReference type="RefSeq" id="WP_191025418.1">
    <property type="nucleotide sequence ID" value="NZ_JABBXD010000006.1"/>
</dbReference>
<comment type="subcellular location">
    <subcellularLocation>
        <location evidence="1">Cell membrane</location>
        <topology evidence="1">Multi-pass membrane protein</topology>
    </subcellularLocation>
</comment>
<dbReference type="InterPro" id="IPR051542">
    <property type="entry name" value="Hydrogenase_cytochrome"/>
</dbReference>
<dbReference type="Proteomes" id="UP000624419">
    <property type="component" value="Unassembled WGS sequence"/>
</dbReference>
<dbReference type="EMBL" id="JABBXD010000006">
    <property type="protein sequence ID" value="MBD3586469.1"/>
    <property type="molecule type" value="Genomic_DNA"/>
</dbReference>
<dbReference type="PANTHER" id="PTHR30485">
    <property type="entry name" value="NI/FE-HYDROGENASE 1 B-TYPE CYTOCHROME SUBUNIT"/>
    <property type="match status" value="1"/>
</dbReference>
<dbReference type="InterPro" id="IPR016174">
    <property type="entry name" value="Di-haem_cyt_TM"/>
</dbReference>
<keyword evidence="3 6" id="KW-0812">Transmembrane</keyword>
<dbReference type="Gene3D" id="1.20.950.20">
    <property type="entry name" value="Transmembrane di-heme cytochromes, Chain C"/>
    <property type="match status" value="1"/>
</dbReference>
<evidence type="ECO:0000256" key="3">
    <source>
        <dbReference type="ARBA" id="ARBA00022692"/>
    </source>
</evidence>
<evidence type="ECO:0000313" key="9">
    <source>
        <dbReference type="Proteomes" id="UP000624419"/>
    </source>
</evidence>
<organism evidence="8 9">
    <name type="scientific">Salinimonas profundi</name>
    <dbReference type="NCBI Taxonomy" id="2729140"/>
    <lineage>
        <taxon>Bacteria</taxon>
        <taxon>Pseudomonadati</taxon>
        <taxon>Pseudomonadota</taxon>
        <taxon>Gammaproteobacteria</taxon>
        <taxon>Alteromonadales</taxon>
        <taxon>Alteromonadaceae</taxon>
        <taxon>Alteromonas/Salinimonas group</taxon>
        <taxon>Salinimonas</taxon>
    </lineage>
</organism>
<keyword evidence="9" id="KW-1185">Reference proteome</keyword>
<evidence type="ECO:0000256" key="5">
    <source>
        <dbReference type="ARBA" id="ARBA00023136"/>
    </source>
</evidence>
<comment type="caution">
    <text evidence="8">The sequence shown here is derived from an EMBL/GenBank/DDBJ whole genome shotgun (WGS) entry which is preliminary data.</text>
</comment>
<protein>
    <submittedName>
        <fullName evidence="8">Cytochrome B</fullName>
    </submittedName>
</protein>
<sequence>MPEQRVYVWSLLVRVIHWALVILFAFNYFILSPGGEIHEWVGYTAVSCVLVRCWYGLTSRGFARFSRRAFSKTAFQSHFSHLKQRSIPARTGHNPFGWMMVYAVLAAFITLATTGFLLEETDYFFGSSELELVHSVTADTLFVLACIHIAAVILTSIVGRRNLIRAMITGYRRIKNG</sequence>
<dbReference type="InterPro" id="IPR011577">
    <property type="entry name" value="Cyt_b561_bac/Ni-Hgenase"/>
</dbReference>
<proteinExistence type="predicted"/>
<feature type="transmembrane region" description="Helical" evidence="6">
    <location>
        <begin position="96"/>
        <end position="118"/>
    </location>
</feature>
<evidence type="ECO:0000256" key="4">
    <source>
        <dbReference type="ARBA" id="ARBA00022989"/>
    </source>
</evidence>
<feature type="transmembrane region" description="Helical" evidence="6">
    <location>
        <begin position="7"/>
        <end position="28"/>
    </location>
</feature>
<reference evidence="8 9" key="1">
    <citation type="submission" date="2020-04" db="EMBL/GenBank/DDBJ databases">
        <title>Salinimonas sp. HHU 13199.</title>
        <authorList>
            <person name="Cui X."/>
            <person name="Zhang D."/>
        </authorList>
    </citation>
    <scope>NUCLEOTIDE SEQUENCE [LARGE SCALE GENOMIC DNA]</scope>
    <source>
        <strain evidence="8 9">HHU 13199</strain>
    </source>
</reference>
<evidence type="ECO:0000256" key="6">
    <source>
        <dbReference type="SAM" id="Phobius"/>
    </source>
</evidence>
<dbReference type="SUPFAM" id="SSF81342">
    <property type="entry name" value="Transmembrane di-heme cytochromes"/>
    <property type="match status" value="1"/>
</dbReference>
<dbReference type="PANTHER" id="PTHR30485:SF2">
    <property type="entry name" value="BLL0597 PROTEIN"/>
    <property type="match status" value="1"/>
</dbReference>
<feature type="transmembrane region" description="Helical" evidence="6">
    <location>
        <begin position="40"/>
        <end position="58"/>
    </location>
</feature>
<dbReference type="Pfam" id="PF01292">
    <property type="entry name" value="Ni_hydr_CYTB"/>
    <property type="match status" value="1"/>
</dbReference>
<keyword evidence="2" id="KW-1003">Cell membrane</keyword>
<name>A0ABR8LJU1_9ALTE</name>